<organism evidence="9 10">
    <name type="scientific">Ruthenibacterium lactatiformans</name>
    <dbReference type="NCBI Taxonomy" id="1550024"/>
    <lineage>
        <taxon>Bacteria</taxon>
        <taxon>Bacillati</taxon>
        <taxon>Bacillota</taxon>
        <taxon>Clostridia</taxon>
        <taxon>Eubacteriales</taxon>
        <taxon>Oscillospiraceae</taxon>
        <taxon>Ruthenibacterium</taxon>
    </lineage>
</organism>
<evidence type="ECO:0000256" key="6">
    <source>
        <dbReference type="ARBA" id="ARBA00023136"/>
    </source>
</evidence>
<keyword evidence="5 7" id="KW-1133">Transmembrane helix</keyword>
<feature type="transmembrane region" description="Helical" evidence="7">
    <location>
        <begin position="279"/>
        <end position="299"/>
    </location>
</feature>
<dbReference type="InterPro" id="IPR050448">
    <property type="entry name" value="OpgB/LTA_synthase_biosynth"/>
</dbReference>
<accession>A0A6I2U9Z3</accession>
<evidence type="ECO:0000313" key="10">
    <source>
        <dbReference type="Proteomes" id="UP000431913"/>
    </source>
</evidence>
<dbReference type="EMBL" id="VUNJ01000009">
    <property type="protein sequence ID" value="MST92201.1"/>
    <property type="molecule type" value="Genomic_DNA"/>
</dbReference>
<gene>
    <name evidence="9" type="ORF">FYJ76_09680</name>
</gene>
<feature type="transmembrane region" description="Helical" evidence="7">
    <location>
        <begin position="328"/>
        <end position="352"/>
    </location>
</feature>
<dbReference type="GO" id="GO:0005886">
    <property type="term" value="C:plasma membrane"/>
    <property type="evidence" value="ECO:0007669"/>
    <property type="project" value="UniProtKB-SubCell"/>
</dbReference>
<evidence type="ECO:0000259" key="8">
    <source>
        <dbReference type="Pfam" id="PF00884"/>
    </source>
</evidence>
<name>A0A6I2U9Z3_9FIRM</name>
<keyword evidence="4 7" id="KW-0812">Transmembrane</keyword>
<dbReference type="InterPro" id="IPR000917">
    <property type="entry name" value="Sulfatase_N"/>
</dbReference>
<dbReference type="PANTHER" id="PTHR47371">
    <property type="entry name" value="LIPOTEICHOIC ACID SYNTHASE"/>
    <property type="match status" value="1"/>
</dbReference>
<feature type="transmembrane region" description="Helical" evidence="7">
    <location>
        <begin position="194"/>
        <end position="215"/>
    </location>
</feature>
<comment type="subcellular location">
    <subcellularLocation>
        <location evidence="1">Cell membrane</location>
        <topology evidence="1">Multi-pass membrane protein</topology>
    </subcellularLocation>
</comment>
<dbReference type="InterPro" id="IPR017850">
    <property type="entry name" value="Alkaline_phosphatase_core_sf"/>
</dbReference>
<feature type="domain" description="Sulfatase N-terminal" evidence="8">
    <location>
        <begin position="450"/>
        <end position="737"/>
    </location>
</feature>
<reference evidence="9 10" key="1">
    <citation type="submission" date="2019-08" db="EMBL/GenBank/DDBJ databases">
        <title>In-depth cultivation of the pig gut microbiome towards novel bacterial diversity and tailored functional studies.</title>
        <authorList>
            <person name="Wylensek D."/>
            <person name="Hitch T.C.A."/>
            <person name="Clavel T."/>
        </authorList>
    </citation>
    <scope>NUCLEOTIDE SEQUENCE [LARGE SCALE GENOMIC DNA]</scope>
    <source>
        <strain evidence="9 10">WCA3-601-WT-6J</strain>
    </source>
</reference>
<proteinExistence type="predicted"/>
<dbReference type="Gene3D" id="3.40.720.10">
    <property type="entry name" value="Alkaline Phosphatase, subunit A"/>
    <property type="match status" value="1"/>
</dbReference>
<comment type="caution">
    <text evidence="9">The sequence shown here is derived from an EMBL/GenBank/DDBJ whole genome shotgun (WGS) entry which is preliminary data.</text>
</comment>
<dbReference type="SUPFAM" id="SSF53649">
    <property type="entry name" value="Alkaline phosphatase-like"/>
    <property type="match status" value="1"/>
</dbReference>
<evidence type="ECO:0000256" key="7">
    <source>
        <dbReference type="SAM" id="Phobius"/>
    </source>
</evidence>
<feature type="transmembrane region" description="Helical" evidence="7">
    <location>
        <begin position="254"/>
        <end position="272"/>
    </location>
</feature>
<dbReference type="Proteomes" id="UP000431913">
    <property type="component" value="Unassembled WGS sequence"/>
</dbReference>
<evidence type="ECO:0000313" key="9">
    <source>
        <dbReference type="EMBL" id="MST92201.1"/>
    </source>
</evidence>
<dbReference type="Pfam" id="PF00884">
    <property type="entry name" value="Sulfatase"/>
    <property type="match status" value="1"/>
</dbReference>
<evidence type="ECO:0000256" key="2">
    <source>
        <dbReference type="ARBA" id="ARBA00004936"/>
    </source>
</evidence>
<evidence type="ECO:0000256" key="4">
    <source>
        <dbReference type="ARBA" id="ARBA00022692"/>
    </source>
</evidence>
<keyword evidence="3" id="KW-1003">Cell membrane</keyword>
<feature type="transmembrane region" description="Helical" evidence="7">
    <location>
        <begin position="12"/>
        <end position="31"/>
    </location>
</feature>
<comment type="pathway">
    <text evidence="2">Cell wall biogenesis; lipoteichoic acid biosynthesis.</text>
</comment>
<dbReference type="CDD" id="cd16015">
    <property type="entry name" value="LTA_synthase"/>
    <property type="match status" value="1"/>
</dbReference>
<keyword evidence="6 7" id="KW-0472">Membrane</keyword>
<dbReference type="PANTHER" id="PTHR47371:SF3">
    <property type="entry name" value="PHOSPHOGLYCEROL TRANSFERASE I"/>
    <property type="match status" value="1"/>
</dbReference>
<dbReference type="AlphaFoldDB" id="A0A6I2U9Z3"/>
<sequence length="807" mass="89394">MGIQFTHNKFRIAVAILICILFLCLLPQLFFPADPIQTGAYASTYTANEAASWDTVLSAHPDMTHEEMILISQRFSALIRHPQALNVRLTSLYPLSNGELYILLYDANGNLILQTALPVTELFSSTGAKLKPPTRLKPGTEYRLVLSSRAPSEDFSPLALLDAAGADCIIHTSTPFDEISLDFYVHGVQLHRTYFAYLLACALGSILLLLLEVTLKKRALRILSYLAVGGAVMLSSLEAVQLLQEAHIYTLPPLSFLLSCFIWGLMCCFFFAVSTRLSFAAAASSTIVIVLALANHYTYLLRHSILTPADLLAVGTAINILDNYRLELSFPVIISLFILWLDIVSSFTLLRVQYYRRGLSKKRLLAGALCLFVSFLGVQPLRSRDFFLRNGLEPAMWDPETTQACNGFLVNFTAMYSFSRPSEPQGYSTQKVKQIAQQYPSDLAGDASGPNIIFIMNESWADFTRAGQLDTSEPVTPFIGSLAESGEAVYGNTVVPVVGAGTSCSEFEALTGASYFFGLSSNPYGFYTYPGMASSAENMKQLGYQARAQHLMPAANWDRSSGFPRLGFEDFISLEDVEDVEIFRGLPTDAASYKELVHMFDAGNGPQYLFCITAQNHGGYDTGLAVNSQLEILSPAGSYPCAQEYLRLLQKTDAAFAELVNYFRAQPEPTIILMFGDHLPAVEEEFLNATLPENDIFALYTTPFILWANYDLGLDKSASEVTMSSNYLFSYLLETADLPMTGLQKMLRTLYAEYPVISVAGVLDRDGNYIDAAAAADLPLIRDYSYMQYNYLVKHAKTASEFYQFHQ</sequence>
<evidence type="ECO:0000256" key="3">
    <source>
        <dbReference type="ARBA" id="ARBA00022475"/>
    </source>
</evidence>
<evidence type="ECO:0000256" key="5">
    <source>
        <dbReference type="ARBA" id="ARBA00022989"/>
    </source>
</evidence>
<dbReference type="RefSeq" id="WP_154522751.1">
    <property type="nucleotide sequence ID" value="NZ_VUNJ01000009.1"/>
</dbReference>
<protein>
    <submittedName>
        <fullName evidence="9">LTA synthase family protein</fullName>
    </submittedName>
</protein>
<feature type="transmembrane region" description="Helical" evidence="7">
    <location>
        <begin position="364"/>
        <end position="381"/>
    </location>
</feature>
<evidence type="ECO:0000256" key="1">
    <source>
        <dbReference type="ARBA" id="ARBA00004651"/>
    </source>
</evidence>
<feature type="transmembrane region" description="Helical" evidence="7">
    <location>
        <begin position="222"/>
        <end position="242"/>
    </location>
</feature>